<reference evidence="2 3" key="1">
    <citation type="submission" date="2013-03" db="EMBL/GenBank/DDBJ databases">
        <title>The Genome Sequence of Cladophialophora carrionii CBS 160.54.</title>
        <authorList>
            <consortium name="The Broad Institute Genomics Platform"/>
            <person name="Cuomo C."/>
            <person name="de Hoog S."/>
            <person name="Gorbushina A."/>
            <person name="Walker B."/>
            <person name="Young S.K."/>
            <person name="Zeng Q."/>
            <person name="Gargeya S."/>
            <person name="Fitzgerald M."/>
            <person name="Haas B."/>
            <person name="Abouelleil A."/>
            <person name="Allen A.W."/>
            <person name="Alvarado L."/>
            <person name="Arachchi H.M."/>
            <person name="Berlin A.M."/>
            <person name="Chapman S.B."/>
            <person name="Gainer-Dewar J."/>
            <person name="Goldberg J."/>
            <person name="Griggs A."/>
            <person name="Gujja S."/>
            <person name="Hansen M."/>
            <person name="Howarth C."/>
            <person name="Imamovic A."/>
            <person name="Ireland A."/>
            <person name="Larimer J."/>
            <person name="McCowan C."/>
            <person name="Murphy C."/>
            <person name="Pearson M."/>
            <person name="Poon T.W."/>
            <person name="Priest M."/>
            <person name="Roberts A."/>
            <person name="Saif S."/>
            <person name="Shea T."/>
            <person name="Sisk P."/>
            <person name="Sykes S."/>
            <person name="Wortman J."/>
            <person name="Nusbaum C."/>
            <person name="Birren B."/>
        </authorList>
    </citation>
    <scope>NUCLEOTIDE SEQUENCE [LARGE SCALE GENOMIC DNA]</scope>
    <source>
        <strain evidence="2 3">CBS 160.54</strain>
    </source>
</reference>
<dbReference type="CDD" id="cd07067">
    <property type="entry name" value="HP_PGM_like"/>
    <property type="match status" value="1"/>
</dbReference>
<evidence type="ECO:0008006" key="4">
    <source>
        <dbReference type="Google" id="ProtNLM"/>
    </source>
</evidence>
<dbReference type="GO" id="GO:0005737">
    <property type="term" value="C:cytoplasm"/>
    <property type="evidence" value="ECO:0007669"/>
    <property type="project" value="TreeGrafter"/>
</dbReference>
<dbReference type="PANTHER" id="PTHR48100">
    <property type="entry name" value="BROAD-SPECIFICITY PHOSPHATASE YOR283W-RELATED"/>
    <property type="match status" value="1"/>
</dbReference>
<proteinExistence type="predicted"/>
<dbReference type="Gene3D" id="3.40.50.1240">
    <property type="entry name" value="Phosphoglycerate mutase-like"/>
    <property type="match status" value="1"/>
</dbReference>
<sequence length="374" mass="42585">MSETESLLIKSLSSSEVRAAKTKNEVERSHEWHYDYSSVVGFFSQDLVRPVSGRLEATEEDFDLIDQKYDTDNLLPDNGKLLSQWERFAYKVKVMNERAPKGVTYRLLYLGRHGQGYHNVGIMFYGDAAWDCYYGAFDRDPNVPSISYLDAHLTPLGKHQAIAASMFWQNLISTQKMPLPQTYYSSPLTRAMQTAQLTFSGLPLPPSQTFRPVVKESLREAYGIQPCDLRPTKSYIKTNFPDFRIEDSFTENDELHSPTRRESLRRHDRRVRALLDDVFTHDESTYISMTSHCGTIKALLRVVGHIALSLPPGGTLPVLVKVSEVSGKRHDEEDKHGWDTKPACESDPLKAGKDSYKDVAEFLDQINRSVPELE</sequence>
<evidence type="ECO:0000313" key="2">
    <source>
        <dbReference type="EMBL" id="ETI26100.1"/>
    </source>
</evidence>
<accession>V9DGW9</accession>
<dbReference type="InterPro" id="IPR029033">
    <property type="entry name" value="His_PPase_superfam"/>
</dbReference>
<name>V9DGW9_9EURO</name>
<organism evidence="2 3">
    <name type="scientific">Cladophialophora carrionii CBS 160.54</name>
    <dbReference type="NCBI Taxonomy" id="1279043"/>
    <lineage>
        <taxon>Eukaryota</taxon>
        <taxon>Fungi</taxon>
        <taxon>Dikarya</taxon>
        <taxon>Ascomycota</taxon>
        <taxon>Pezizomycotina</taxon>
        <taxon>Eurotiomycetes</taxon>
        <taxon>Chaetothyriomycetidae</taxon>
        <taxon>Chaetothyriales</taxon>
        <taxon>Herpotrichiellaceae</taxon>
        <taxon>Cladophialophora</taxon>
    </lineage>
</organism>
<dbReference type="VEuPathDB" id="FungiDB:G647_02877"/>
<evidence type="ECO:0000313" key="3">
    <source>
        <dbReference type="Proteomes" id="UP000030678"/>
    </source>
</evidence>
<dbReference type="RefSeq" id="XP_008725445.1">
    <property type="nucleotide sequence ID" value="XM_008727223.1"/>
</dbReference>
<dbReference type="GeneID" id="19981370"/>
<protein>
    <recommendedName>
        <fullName evidence="4">Phosphoglycerate mutase</fullName>
    </recommendedName>
</protein>
<dbReference type="AlphaFoldDB" id="V9DGW9"/>
<dbReference type="SMART" id="SM00855">
    <property type="entry name" value="PGAM"/>
    <property type="match status" value="1"/>
</dbReference>
<dbReference type="Proteomes" id="UP000030678">
    <property type="component" value="Unassembled WGS sequence"/>
</dbReference>
<gene>
    <name evidence="2" type="ORF">G647_02877</name>
</gene>
<feature type="region of interest" description="Disordered" evidence="1">
    <location>
        <begin position="329"/>
        <end position="352"/>
    </location>
</feature>
<dbReference type="GO" id="GO:0016791">
    <property type="term" value="F:phosphatase activity"/>
    <property type="evidence" value="ECO:0007669"/>
    <property type="project" value="TreeGrafter"/>
</dbReference>
<dbReference type="HOGENOM" id="CLU_039184_0_1_1"/>
<dbReference type="SUPFAM" id="SSF53254">
    <property type="entry name" value="Phosphoglycerate mutase-like"/>
    <property type="match status" value="1"/>
</dbReference>
<dbReference type="PANTHER" id="PTHR48100:SF1">
    <property type="entry name" value="HISTIDINE PHOSPHATASE FAMILY PROTEIN-RELATED"/>
    <property type="match status" value="1"/>
</dbReference>
<evidence type="ECO:0000256" key="1">
    <source>
        <dbReference type="SAM" id="MobiDB-lite"/>
    </source>
</evidence>
<dbReference type="InterPro" id="IPR050275">
    <property type="entry name" value="PGM_Phosphatase"/>
</dbReference>
<dbReference type="OrthoDB" id="496981at2759"/>
<dbReference type="EMBL" id="KB822703">
    <property type="protein sequence ID" value="ETI26100.1"/>
    <property type="molecule type" value="Genomic_DNA"/>
</dbReference>
<dbReference type="InterPro" id="IPR013078">
    <property type="entry name" value="His_Pase_superF_clade-1"/>
</dbReference>
<dbReference type="Pfam" id="PF00300">
    <property type="entry name" value="His_Phos_1"/>
    <property type="match status" value="1"/>
</dbReference>